<proteinExistence type="predicted"/>
<name>A0ACC1IWG5_9FUNG</name>
<protein>
    <submittedName>
        <fullName evidence="1">Uncharacterized protein</fullName>
    </submittedName>
</protein>
<evidence type="ECO:0000313" key="2">
    <source>
        <dbReference type="Proteomes" id="UP001150581"/>
    </source>
</evidence>
<accession>A0ACC1IWG5</accession>
<keyword evidence="2" id="KW-1185">Reference proteome</keyword>
<dbReference type="EMBL" id="JANBPG010000007">
    <property type="protein sequence ID" value="KAJ1902058.1"/>
    <property type="molecule type" value="Genomic_DNA"/>
</dbReference>
<gene>
    <name evidence="1" type="ORF">LPJ66_000307</name>
</gene>
<evidence type="ECO:0000313" key="1">
    <source>
        <dbReference type="EMBL" id="KAJ1902058.1"/>
    </source>
</evidence>
<dbReference type="Proteomes" id="UP001150581">
    <property type="component" value="Unassembled WGS sequence"/>
</dbReference>
<organism evidence="1 2">
    <name type="scientific">Kickxella alabastrina</name>
    <dbReference type="NCBI Taxonomy" id="61397"/>
    <lineage>
        <taxon>Eukaryota</taxon>
        <taxon>Fungi</taxon>
        <taxon>Fungi incertae sedis</taxon>
        <taxon>Zoopagomycota</taxon>
        <taxon>Kickxellomycotina</taxon>
        <taxon>Kickxellomycetes</taxon>
        <taxon>Kickxellales</taxon>
        <taxon>Kickxellaceae</taxon>
        <taxon>Kickxella</taxon>
    </lineage>
</organism>
<comment type="caution">
    <text evidence="1">The sequence shown here is derived from an EMBL/GenBank/DDBJ whole genome shotgun (WGS) entry which is preliminary data.</text>
</comment>
<sequence>MSTGNDFVGRWFSIDGDSGIVRYHGAVSGAKGVWLGVEWATPNRGKHSGTHSGHQYFQCQKGSGPHGSFIRQVDRIIWGQPLLQAAKQRYIVDDLAELNTLPQAIDGRRGKIEAVGLDKIAMEQSDLRSLSVLGLDSLRIDGVDGDAEETKWELANVRTLSLANNYFTQWDRLLGILRTLPLVEILDISANHFESPVRITKERFTVDTLRVDSSGALTWLDIVNVAQQLNVRSLSFGWSQLAAVLDTPVEWYLEELHLESNEIKDISPLAHLPCLRLLNVRGNPISNIALDFSTVCFPQLHTLNLSHTLLAQWSAVDSLLGIASLRTLAIVSTPLTAKDMAPQIIARLPQITKLDGSMITPDERTEMERYYLALCSRSTTTNTTTTTAGAQEIGFLLVDRMAAEFPRIHELVAKHGMPPPPAVERESRLKSRLASVTLMVVRSGGKEVMISESRSLIRMMLVRQIRPIVVKLAKCRGFRLEVSNDEMEDHRHWVALDNDTRPLSYYGVEDGSVIRVLVD</sequence>
<reference evidence="1" key="1">
    <citation type="submission" date="2022-07" db="EMBL/GenBank/DDBJ databases">
        <title>Phylogenomic reconstructions and comparative analyses of Kickxellomycotina fungi.</title>
        <authorList>
            <person name="Reynolds N.K."/>
            <person name="Stajich J.E."/>
            <person name="Barry K."/>
            <person name="Grigoriev I.V."/>
            <person name="Crous P."/>
            <person name="Smith M.E."/>
        </authorList>
    </citation>
    <scope>NUCLEOTIDE SEQUENCE</scope>
    <source>
        <strain evidence="1">Benny 63K</strain>
    </source>
</reference>